<dbReference type="RefSeq" id="XP_003850888.1">
    <property type="nucleotide sequence ID" value="XM_003850840.1"/>
</dbReference>
<feature type="region of interest" description="Disordered" evidence="1">
    <location>
        <begin position="222"/>
        <end position="273"/>
    </location>
</feature>
<dbReference type="Proteomes" id="UP000008062">
    <property type="component" value="Chromosome 7"/>
</dbReference>
<feature type="compositionally biased region" description="Basic and acidic residues" evidence="1">
    <location>
        <begin position="257"/>
        <end position="272"/>
    </location>
</feature>
<protein>
    <submittedName>
        <fullName evidence="2">Uncharacterized protein</fullName>
    </submittedName>
</protein>
<evidence type="ECO:0000313" key="2">
    <source>
        <dbReference type="EMBL" id="EGP85864.1"/>
    </source>
</evidence>
<dbReference type="VEuPathDB" id="FungiDB:ZTRI_7.749"/>
<feature type="compositionally biased region" description="Basic and acidic residues" evidence="1">
    <location>
        <begin position="1"/>
        <end position="14"/>
    </location>
</feature>
<keyword evidence="3" id="KW-1185">Reference proteome</keyword>
<accession>F9XF52</accession>
<evidence type="ECO:0000313" key="3">
    <source>
        <dbReference type="Proteomes" id="UP000008062"/>
    </source>
</evidence>
<organism evidence="2 3">
    <name type="scientific">Zymoseptoria tritici (strain CBS 115943 / IPO323)</name>
    <name type="common">Speckled leaf blotch fungus</name>
    <name type="synonym">Septoria tritici</name>
    <dbReference type="NCBI Taxonomy" id="336722"/>
    <lineage>
        <taxon>Eukaryota</taxon>
        <taxon>Fungi</taxon>
        <taxon>Dikarya</taxon>
        <taxon>Ascomycota</taxon>
        <taxon>Pezizomycotina</taxon>
        <taxon>Dothideomycetes</taxon>
        <taxon>Dothideomycetidae</taxon>
        <taxon>Mycosphaerellales</taxon>
        <taxon>Mycosphaerellaceae</taxon>
        <taxon>Zymoseptoria</taxon>
    </lineage>
</organism>
<dbReference type="HOGENOM" id="CLU_973891_0_0_1"/>
<dbReference type="EMBL" id="CM001202">
    <property type="protein sequence ID" value="EGP85864.1"/>
    <property type="molecule type" value="Genomic_DNA"/>
</dbReference>
<feature type="region of interest" description="Disordered" evidence="1">
    <location>
        <begin position="147"/>
        <end position="171"/>
    </location>
</feature>
<reference evidence="2 3" key="1">
    <citation type="journal article" date="2011" name="PLoS Genet.">
        <title>Finished genome of the fungal wheat pathogen Mycosphaerella graminicola reveals dispensome structure, chromosome plasticity, and stealth pathogenesis.</title>
        <authorList>
            <person name="Goodwin S.B."/>
            <person name="Ben M'barek S."/>
            <person name="Dhillon B."/>
            <person name="Wittenberg A.H.J."/>
            <person name="Crane C.F."/>
            <person name="Hane J.K."/>
            <person name="Foster A.J."/>
            <person name="Van der Lee T.A.J."/>
            <person name="Grimwood J."/>
            <person name="Aerts A."/>
            <person name="Antoniw J."/>
            <person name="Bailey A."/>
            <person name="Bluhm B."/>
            <person name="Bowler J."/>
            <person name="Bristow J."/>
            <person name="van der Burgt A."/>
            <person name="Canto-Canche B."/>
            <person name="Churchill A.C.L."/>
            <person name="Conde-Ferraez L."/>
            <person name="Cools H.J."/>
            <person name="Coutinho P.M."/>
            <person name="Csukai M."/>
            <person name="Dehal P."/>
            <person name="De Wit P."/>
            <person name="Donzelli B."/>
            <person name="van de Geest H.C."/>
            <person name="van Ham R.C.H.J."/>
            <person name="Hammond-Kosack K.E."/>
            <person name="Henrissat B."/>
            <person name="Kilian A."/>
            <person name="Kobayashi A.K."/>
            <person name="Koopmann E."/>
            <person name="Kourmpetis Y."/>
            <person name="Kuzniar A."/>
            <person name="Lindquist E."/>
            <person name="Lombard V."/>
            <person name="Maliepaard C."/>
            <person name="Martins N."/>
            <person name="Mehrabi R."/>
            <person name="Nap J.P.H."/>
            <person name="Ponomarenko A."/>
            <person name="Rudd J.J."/>
            <person name="Salamov A."/>
            <person name="Schmutz J."/>
            <person name="Schouten H.J."/>
            <person name="Shapiro H."/>
            <person name="Stergiopoulos I."/>
            <person name="Torriani S.F.F."/>
            <person name="Tu H."/>
            <person name="de Vries R.P."/>
            <person name="Waalwijk C."/>
            <person name="Ware S.B."/>
            <person name="Wiebenga A."/>
            <person name="Zwiers L.-H."/>
            <person name="Oliver R.P."/>
            <person name="Grigoriev I.V."/>
            <person name="Kema G.H.J."/>
        </authorList>
    </citation>
    <scope>NUCLEOTIDE SEQUENCE [LARGE SCALE GENOMIC DNA]</scope>
    <source>
        <strain evidence="3">CBS 115943 / IPO323</strain>
    </source>
</reference>
<proteinExistence type="predicted"/>
<dbReference type="KEGG" id="ztr:MYCGRDRAFT_94781"/>
<gene>
    <name evidence="2" type="ORF">MYCGRDRAFT_94781</name>
</gene>
<feature type="region of interest" description="Disordered" evidence="1">
    <location>
        <begin position="1"/>
        <end position="61"/>
    </location>
</feature>
<dbReference type="AlphaFoldDB" id="F9XF52"/>
<dbReference type="GeneID" id="13397626"/>
<name>F9XF52_ZYMTI</name>
<sequence>MSSRALEERRELYRQGRRCGQPIPTIGEDLTAQPTEPSTGDMSAQRTDKKKKGPAWPKSPSPNEYYMLEFEEELAAQSGPATPLQIQRLMVYRSAAKNTEGVWTREVFKWYEAKREEEWVRDGMPLVKGSLAERILSGTGGFTSIDDVPATAFNDIPPDGDNDTSRDDDTPSQCCFDVQADGSIILHCKEMAATEALPFQVPEITDREKALMARGVELGIHDGKGMEEDLPDGAAWDWSKIDDEDDEDGQSGSEASTIKEEGSEDDAGKMSNEEYVAGILGSLQLS</sequence>
<dbReference type="InParanoid" id="F9XF52"/>
<feature type="compositionally biased region" description="Polar residues" evidence="1">
    <location>
        <begin position="32"/>
        <end position="45"/>
    </location>
</feature>
<evidence type="ECO:0000256" key="1">
    <source>
        <dbReference type="SAM" id="MobiDB-lite"/>
    </source>
</evidence>